<reference evidence="6 7" key="1">
    <citation type="submission" date="2016-10" db="EMBL/GenBank/DDBJ databases">
        <authorList>
            <person name="de Groot N.N."/>
        </authorList>
    </citation>
    <scope>NUCLEOTIDE SEQUENCE [LARGE SCALE GENOMIC DNA]</scope>
    <source>
        <strain evidence="6">MBHS1</strain>
    </source>
</reference>
<dbReference type="OrthoDB" id="9180899at2"/>
<dbReference type="PANTHER" id="PTHR39585:SF1">
    <property type="entry name" value="FAD ASSEMBLY FACTOR SDHE"/>
    <property type="match status" value="1"/>
</dbReference>
<dbReference type="Pfam" id="PF03937">
    <property type="entry name" value="Sdh5"/>
    <property type="match status" value="1"/>
</dbReference>
<comment type="similarity">
    <text evidence="2">Belongs to the SdhE FAD assembly factor family.</text>
</comment>
<evidence type="ECO:0000256" key="2">
    <source>
        <dbReference type="ARBA" id="ARBA00008571"/>
    </source>
</evidence>
<dbReference type="AlphaFoldDB" id="A0A1H6F9T0"/>
<proteinExistence type="inferred from homology"/>
<evidence type="ECO:0000256" key="5">
    <source>
        <dbReference type="ARBA" id="ARBA00023186"/>
    </source>
</evidence>
<protein>
    <recommendedName>
        <fullName evidence="3">FAD assembly factor SdhE</fullName>
    </recommendedName>
</protein>
<accession>A0A1H6F9T0</accession>
<keyword evidence="5" id="KW-0143">Chaperone</keyword>
<dbReference type="InterPro" id="IPR036714">
    <property type="entry name" value="SDH_sf"/>
</dbReference>
<dbReference type="SUPFAM" id="SSF109910">
    <property type="entry name" value="YgfY-like"/>
    <property type="match status" value="1"/>
</dbReference>
<evidence type="ECO:0000256" key="4">
    <source>
        <dbReference type="ARBA" id="ARBA00022490"/>
    </source>
</evidence>
<gene>
    <name evidence="6" type="primary">cptB</name>
    <name evidence="6" type="ORF">MBHS_02726</name>
</gene>
<evidence type="ECO:0000256" key="1">
    <source>
        <dbReference type="ARBA" id="ARBA00004496"/>
    </source>
</evidence>
<dbReference type="EMBL" id="FMSV02000510">
    <property type="protein sequence ID" value="SEH06860.1"/>
    <property type="molecule type" value="Genomic_DNA"/>
</dbReference>
<dbReference type="GO" id="GO:0005737">
    <property type="term" value="C:cytoplasm"/>
    <property type="evidence" value="ECO:0007669"/>
    <property type="project" value="UniProtKB-SubCell"/>
</dbReference>
<sequence>MNTLAAAHEYARLRWSCRRGMKELDEHLLAYLTQVYQYANQQEQQQFVKLLAQSDIILYQWLILQQTPENLDFQVLLSKINLN</sequence>
<keyword evidence="4" id="KW-0963">Cytoplasm</keyword>
<comment type="subcellular location">
    <subcellularLocation>
        <location evidence="1">Cytoplasm</location>
    </subcellularLocation>
</comment>
<dbReference type="RefSeq" id="WP_103920584.1">
    <property type="nucleotide sequence ID" value="NZ_FMSV02000510.1"/>
</dbReference>
<dbReference type="Gene3D" id="1.10.150.250">
    <property type="entry name" value="Flavinator of succinate dehydrogenase"/>
    <property type="match status" value="1"/>
</dbReference>
<keyword evidence="7" id="KW-1185">Reference proteome</keyword>
<dbReference type="PANTHER" id="PTHR39585">
    <property type="entry name" value="FAD ASSEMBLY FACTOR SDHE"/>
    <property type="match status" value="1"/>
</dbReference>
<dbReference type="InterPro" id="IPR050531">
    <property type="entry name" value="SdhE_FAD_assembly_factor"/>
</dbReference>
<organism evidence="6 7">
    <name type="scientific">Candidatus Venteria ishoeyi</name>
    <dbReference type="NCBI Taxonomy" id="1899563"/>
    <lineage>
        <taxon>Bacteria</taxon>
        <taxon>Pseudomonadati</taxon>
        <taxon>Pseudomonadota</taxon>
        <taxon>Gammaproteobacteria</taxon>
        <taxon>Thiotrichales</taxon>
        <taxon>Thiotrichaceae</taxon>
        <taxon>Venteria</taxon>
    </lineage>
</organism>
<dbReference type="GO" id="GO:0006105">
    <property type="term" value="P:succinate metabolic process"/>
    <property type="evidence" value="ECO:0007669"/>
    <property type="project" value="TreeGrafter"/>
</dbReference>
<name>A0A1H6F9T0_9GAMM</name>
<dbReference type="Proteomes" id="UP000236724">
    <property type="component" value="Unassembled WGS sequence"/>
</dbReference>
<evidence type="ECO:0000313" key="6">
    <source>
        <dbReference type="EMBL" id="SEH06860.1"/>
    </source>
</evidence>
<evidence type="ECO:0000256" key="3">
    <source>
        <dbReference type="ARBA" id="ARBA00019418"/>
    </source>
</evidence>
<evidence type="ECO:0000313" key="7">
    <source>
        <dbReference type="Proteomes" id="UP000236724"/>
    </source>
</evidence>
<dbReference type="InterPro" id="IPR005631">
    <property type="entry name" value="SDH"/>
</dbReference>